<dbReference type="AlphaFoldDB" id="A0AAD9NH28"/>
<protein>
    <recommendedName>
        <fullName evidence="2">EGF-like domain-containing protein</fullName>
    </recommendedName>
</protein>
<dbReference type="EMBL" id="JAODUO010001299">
    <property type="protein sequence ID" value="KAK2166899.1"/>
    <property type="molecule type" value="Genomic_DNA"/>
</dbReference>
<accession>A0AAD9NH28</accession>
<dbReference type="InterPro" id="IPR000742">
    <property type="entry name" value="EGF"/>
</dbReference>
<gene>
    <name evidence="3" type="ORF">NP493_1299g00051</name>
</gene>
<feature type="disulfide bond" evidence="1">
    <location>
        <begin position="232"/>
        <end position="249"/>
    </location>
</feature>
<keyword evidence="1" id="KW-0245">EGF-like domain</keyword>
<name>A0AAD9NH28_RIDPI</name>
<keyword evidence="1" id="KW-1015">Disulfide bond</keyword>
<reference evidence="3" key="1">
    <citation type="journal article" date="2023" name="Mol. Biol. Evol.">
        <title>Third-Generation Sequencing Reveals the Adaptive Role of the Epigenome in Three Deep-Sea Polychaetes.</title>
        <authorList>
            <person name="Perez M."/>
            <person name="Aroh O."/>
            <person name="Sun Y."/>
            <person name="Lan Y."/>
            <person name="Juniper S.K."/>
            <person name="Young C.R."/>
            <person name="Angers B."/>
            <person name="Qian P.Y."/>
        </authorList>
    </citation>
    <scope>NUCLEOTIDE SEQUENCE</scope>
    <source>
        <strain evidence="3">R07B-5</strain>
    </source>
</reference>
<evidence type="ECO:0000313" key="3">
    <source>
        <dbReference type="EMBL" id="KAK2166899.1"/>
    </source>
</evidence>
<feature type="domain" description="EGF-like" evidence="2">
    <location>
        <begin position="262"/>
        <end position="292"/>
    </location>
</feature>
<dbReference type="PROSITE" id="PS50026">
    <property type="entry name" value="EGF_3"/>
    <property type="match status" value="2"/>
</dbReference>
<dbReference type="PANTHER" id="PTHR37162:SF1">
    <property type="entry name" value="BED-TYPE DOMAIN-CONTAINING PROTEIN"/>
    <property type="match status" value="1"/>
</dbReference>
<sequence>MYLVQGKQALGHSPPRWDQTRADLAQSRTSRLNITLLGVVPQPTDSRLSETNPIRTLSPKSAVLNYSSPRLGLRTLSRGGVKTSSNITIDWRIDRVCSTHTECFGHQPNGDVEEHVQLCPVQVQVGDQVYIRPAPTGSPYSTRPVNVSLDEWIYCPNRDYPTDQQIFTVNSTETIAVPQHFLHPGVVYIAEGPNGAFSNCRYGLRVAVTVKPRNCTTHDHIVDAADDTAVLCSGRGTCGATLQQPKYMCMCDTSYRGRYCEEYDACVVGPCRNKGTCHDVIEGVTGRNYTCDFKIAQFVAEHNLSFAVADHFTKLTKELFPDSVIVGRFASERTKTALALRLDAYVIDRAATRFLDIPVCNIRKGENIFNTIDDCLSSKEIPRGNVIAFASDNCSMIKGRHNSVLSCMKKVQPNVLDIGSIFNMANLCYVHGVTQLLLPVEELLIDVFFHFNNSAKRKEEYREFLEFCDEGLFQFNTIFQTDATQIAILLPEMNHLFCVFMAKFVTMRAIKCAEDLTTVPFADKGQ</sequence>
<proteinExistence type="predicted"/>
<dbReference type="PROSITE" id="PS00022">
    <property type="entry name" value="EGF_1"/>
    <property type="match status" value="1"/>
</dbReference>
<dbReference type="Proteomes" id="UP001209878">
    <property type="component" value="Unassembled WGS sequence"/>
</dbReference>
<dbReference type="SUPFAM" id="SSF57196">
    <property type="entry name" value="EGF/Laminin"/>
    <property type="match status" value="1"/>
</dbReference>
<evidence type="ECO:0000259" key="2">
    <source>
        <dbReference type="PROSITE" id="PS50026"/>
    </source>
</evidence>
<feature type="domain" description="EGF-like" evidence="2">
    <location>
        <begin position="224"/>
        <end position="261"/>
    </location>
</feature>
<keyword evidence="4" id="KW-1185">Reference proteome</keyword>
<comment type="caution">
    <text evidence="1">Lacks conserved residue(s) required for the propagation of feature annotation.</text>
</comment>
<feature type="disulfide bond" evidence="1">
    <location>
        <begin position="251"/>
        <end position="260"/>
    </location>
</feature>
<comment type="caution">
    <text evidence="3">The sequence shown here is derived from an EMBL/GenBank/DDBJ whole genome shotgun (WGS) entry which is preliminary data.</text>
</comment>
<evidence type="ECO:0000256" key="1">
    <source>
        <dbReference type="PROSITE-ProRule" id="PRU00076"/>
    </source>
</evidence>
<organism evidence="3 4">
    <name type="scientific">Ridgeia piscesae</name>
    <name type="common">Tubeworm</name>
    <dbReference type="NCBI Taxonomy" id="27915"/>
    <lineage>
        <taxon>Eukaryota</taxon>
        <taxon>Metazoa</taxon>
        <taxon>Spiralia</taxon>
        <taxon>Lophotrochozoa</taxon>
        <taxon>Annelida</taxon>
        <taxon>Polychaeta</taxon>
        <taxon>Sedentaria</taxon>
        <taxon>Canalipalpata</taxon>
        <taxon>Sabellida</taxon>
        <taxon>Siboglinidae</taxon>
        <taxon>Ridgeia</taxon>
    </lineage>
</organism>
<dbReference type="PANTHER" id="PTHR37162">
    <property type="entry name" value="HAT FAMILY DIMERISATION DOMAINCONTAINING PROTEIN-RELATED"/>
    <property type="match status" value="1"/>
</dbReference>
<evidence type="ECO:0000313" key="4">
    <source>
        <dbReference type="Proteomes" id="UP001209878"/>
    </source>
</evidence>
<dbReference type="Gene3D" id="2.10.25.10">
    <property type="entry name" value="Laminin"/>
    <property type="match status" value="1"/>
</dbReference>